<dbReference type="Pfam" id="PF17781">
    <property type="entry name" value="RPN1_RPN2_N"/>
    <property type="match status" value="1"/>
</dbReference>
<evidence type="ECO:0000256" key="4">
    <source>
        <dbReference type="SAM" id="MobiDB-lite"/>
    </source>
</evidence>
<protein>
    <recommendedName>
        <fullName evidence="8">26S proteasome non-ATPase regulatory subunit 2 homolog</fullName>
    </recommendedName>
</protein>
<feature type="compositionally biased region" description="Basic and acidic residues" evidence="4">
    <location>
        <begin position="1"/>
        <end position="11"/>
    </location>
</feature>
<dbReference type="Gene3D" id="1.25.10.10">
    <property type="entry name" value="Leucine-rich Repeat Variant"/>
    <property type="match status" value="1"/>
</dbReference>
<evidence type="ECO:0000256" key="1">
    <source>
        <dbReference type="ARBA" id="ARBA00005460"/>
    </source>
</evidence>
<dbReference type="GO" id="GO:0005634">
    <property type="term" value="C:nucleus"/>
    <property type="evidence" value="ECO:0007669"/>
    <property type="project" value="TreeGrafter"/>
</dbReference>
<name>A0A7S2V4A2_9STRA</name>
<dbReference type="GO" id="GO:0008540">
    <property type="term" value="C:proteasome regulatory particle, base subcomplex"/>
    <property type="evidence" value="ECO:0007669"/>
    <property type="project" value="TreeGrafter"/>
</dbReference>
<feature type="domain" description="RPN1 N-terminal" evidence="5">
    <location>
        <begin position="51"/>
        <end position="375"/>
    </location>
</feature>
<evidence type="ECO:0000313" key="7">
    <source>
        <dbReference type="EMBL" id="CAD9867099.1"/>
    </source>
</evidence>
<feature type="compositionally biased region" description="Basic and acidic residues" evidence="4">
    <location>
        <begin position="18"/>
        <end position="33"/>
    </location>
</feature>
<gene>
    <name evidence="7" type="ORF">FJAP1339_LOCUS7884</name>
</gene>
<evidence type="ECO:0000259" key="5">
    <source>
        <dbReference type="Pfam" id="PF17781"/>
    </source>
</evidence>
<sequence length="939" mass="102770">MPPANEEKDAVALEVPSDDPKKKSEKGDKKDEEVKEEEELSEEDRLLKEGLELSVERVQDQDVGVIKMALDHLRNEIRQSTSSMTSVPKPLKFLRPHFDTLKTVYESMKKKDSQVEDDIEVKKSLADIVSVLAMTMGKPGDRESLNYKLEGHRTDLGPWGHEFLRSLAGEIGEEYSSRQEAAAADAEVDVSDLMELVDEIVPYHVQHNAEAEAVDLLVEVQQLHKLRPAAGQGQGEEGTGKLASVVDKDNHARLCLYLLRLSSFMPEPEDLQEMLLTAFELYRTHDKFTDALRVAIKMDDRDKVIALFSECTDVLVKKQMAYILARHGYSVELMEDEEITNIIGNNQVSELYLKLAKELDVMEAKTPEDIYKSHLAETAGFTRRRDQNGAQVDSARANLASTFVNAFVNAGFGQDTLMTTEGSSWLYKNKDHGMLSAAASLGMILLWNVEEGLTQIDKFMYSSDDYIKAGAALAVGVVSATVRNESDPALALLADHVKEGSHNLKVCSCIGLGLAYAGSWREDVMEELLPVVANTESNASMTEVSLAALSLGLIFVGSCNEEVGSTLVQRLMESSDAELDQTVSRFLALGLGLLFLGKTEKAEAMLEAVRTVTHPKMAKYSEITLETCAYAASGNVLKVQELLHLCAEHLEEESAGHQAVAVLGISLVALGENIGSEMALRTFDHLLHYGELPIKRAVPLSLALLHVSDPDFSVIDQLSRLTHDQDPQVAQCAIIGLGVVGAGTNNSRIAGLLRQLSEFYAREAHHLFTVRIAQGFLHMGKGLLTLHPFHSDRTLMSGPSIGAILILMHCCFDLKNTILDKMHYLLYYVTCAMRPRMLMCLLSQEEEGKEAGGAAAGGGEDCPAPEGVAAPVRVGQAVETVGQAGRPKTITGFQTHTTPVLLGVSDRAELAGSEYVALSTVLEDVVILRKNPDAEEENT</sequence>
<dbReference type="InterPro" id="IPR002015">
    <property type="entry name" value="Proteasome/cyclosome_rpt"/>
</dbReference>
<dbReference type="PIRSF" id="PIRSF015965">
    <property type="entry name" value="26S_Psome_Rpn1"/>
    <property type="match status" value="1"/>
</dbReference>
<dbReference type="Pfam" id="PF01851">
    <property type="entry name" value="PC_rep"/>
    <property type="match status" value="1"/>
</dbReference>
<dbReference type="GO" id="GO:0030234">
    <property type="term" value="F:enzyme regulator activity"/>
    <property type="evidence" value="ECO:0007669"/>
    <property type="project" value="InterPro"/>
</dbReference>
<keyword evidence="3" id="KW-0647">Proteasome</keyword>
<dbReference type="InterPro" id="IPR016024">
    <property type="entry name" value="ARM-type_fold"/>
</dbReference>
<evidence type="ECO:0000256" key="3">
    <source>
        <dbReference type="ARBA" id="ARBA00022942"/>
    </source>
</evidence>
<dbReference type="AlphaFoldDB" id="A0A7S2V4A2"/>
<dbReference type="GO" id="GO:0034515">
    <property type="term" value="C:proteasome storage granule"/>
    <property type="evidence" value="ECO:0007669"/>
    <property type="project" value="TreeGrafter"/>
</dbReference>
<dbReference type="InterPro" id="IPR040892">
    <property type="entry name" value="RPN1_N"/>
</dbReference>
<feature type="region of interest" description="Disordered" evidence="4">
    <location>
        <begin position="1"/>
        <end position="43"/>
    </location>
</feature>
<dbReference type="GO" id="GO:0043161">
    <property type="term" value="P:proteasome-mediated ubiquitin-dependent protein catabolic process"/>
    <property type="evidence" value="ECO:0007669"/>
    <property type="project" value="TreeGrafter"/>
</dbReference>
<dbReference type="PANTHER" id="PTHR10943:SF1">
    <property type="entry name" value="26S PROTEASOME NON-ATPASE REGULATORY SUBUNIT 2"/>
    <property type="match status" value="1"/>
</dbReference>
<keyword evidence="2" id="KW-0677">Repeat</keyword>
<comment type="similarity">
    <text evidence="1">Belongs to the proteasome subunit S2 family.</text>
</comment>
<evidence type="ECO:0000256" key="2">
    <source>
        <dbReference type="ARBA" id="ARBA00022737"/>
    </source>
</evidence>
<dbReference type="InterPro" id="IPR016643">
    <property type="entry name" value="26S_Psome_Rpn1"/>
</dbReference>
<organism evidence="7">
    <name type="scientific">Fibrocapsa japonica</name>
    <dbReference type="NCBI Taxonomy" id="94617"/>
    <lineage>
        <taxon>Eukaryota</taxon>
        <taxon>Sar</taxon>
        <taxon>Stramenopiles</taxon>
        <taxon>Ochrophyta</taxon>
        <taxon>Raphidophyceae</taxon>
        <taxon>Chattonellales</taxon>
        <taxon>Chattonellaceae</taxon>
        <taxon>Fibrocapsa</taxon>
    </lineage>
</organism>
<feature type="domain" description="26S proteasome non-ATPase regulatory subunit RPN1 C-terminal" evidence="6">
    <location>
        <begin position="881"/>
        <end position="933"/>
    </location>
</feature>
<reference evidence="7" key="1">
    <citation type="submission" date="2021-01" db="EMBL/GenBank/DDBJ databases">
        <authorList>
            <person name="Corre E."/>
            <person name="Pelletier E."/>
            <person name="Niang G."/>
            <person name="Scheremetjew M."/>
            <person name="Finn R."/>
            <person name="Kale V."/>
            <person name="Holt S."/>
            <person name="Cochrane G."/>
            <person name="Meng A."/>
            <person name="Brown T."/>
            <person name="Cohen L."/>
        </authorList>
    </citation>
    <scope>NUCLEOTIDE SEQUENCE</scope>
    <source>
        <strain evidence="7">CCMP1661</strain>
    </source>
</reference>
<dbReference type="Pfam" id="PF18051">
    <property type="entry name" value="RPN1_C"/>
    <property type="match status" value="1"/>
</dbReference>
<dbReference type="InterPro" id="IPR011989">
    <property type="entry name" value="ARM-like"/>
</dbReference>
<evidence type="ECO:0008006" key="8">
    <source>
        <dbReference type="Google" id="ProtNLM"/>
    </source>
</evidence>
<evidence type="ECO:0000259" key="6">
    <source>
        <dbReference type="Pfam" id="PF18051"/>
    </source>
</evidence>
<dbReference type="SUPFAM" id="SSF48371">
    <property type="entry name" value="ARM repeat"/>
    <property type="match status" value="1"/>
</dbReference>
<proteinExistence type="inferred from homology"/>
<dbReference type="GO" id="GO:0042176">
    <property type="term" value="P:regulation of protein catabolic process"/>
    <property type="evidence" value="ECO:0007669"/>
    <property type="project" value="InterPro"/>
</dbReference>
<dbReference type="PANTHER" id="PTHR10943">
    <property type="entry name" value="26S PROTEASOME NON-ATPASE REGULATORY SUBUNIT"/>
    <property type="match status" value="1"/>
</dbReference>
<dbReference type="InterPro" id="IPR041433">
    <property type="entry name" value="RPN1_C"/>
</dbReference>
<accession>A0A7S2V4A2</accession>
<dbReference type="FunFam" id="1.25.10.10:FF:000026">
    <property type="entry name" value="26S proteasome non-ATPase regulatory subunit 2"/>
    <property type="match status" value="1"/>
</dbReference>
<dbReference type="EMBL" id="HBHR01015789">
    <property type="protein sequence ID" value="CAD9867099.1"/>
    <property type="molecule type" value="Transcribed_RNA"/>
</dbReference>